<protein>
    <recommendedName>
        <fullName evidence="2">starch synthase</fullName>
        <ecNumber evidence="2">2.4.1.21</ecNumber>
    </recommendedName>
</protein>
<keyword evidence="3" id="KW-0328">Glycosyltransferase</keyword>
<accession>A0A134B5N8</accession>
<feature type="domain" description="Starch synthase catalytic" evidence="5">
    <location>
        <begin position="5"/>
        <end position="228"/>
    </location>
</feature>
<evidence type="ECO:0000313" key="6">
    <source>
        <dbReference type="EMBL" id="KXB75255.1"/>
    </source>
</evidence>
<dbReference type="Gene3D" id="3.40.50.2000">
    <property type="entry name" value="Glycogen Phosphorylase B"/>
    <property type="match status" value="1"/>
</dbReference>
<dbReference type="InterPro" id="IPR013534">
    <property type="entry name" value="Starch_synth_cat_dom"/>
</dbReference>
<reference evidence="7" key="1">
    <citation type="submission" date="2016-01" db="EMBL/GenBank/DDBJ databases">
        <authorList>
            <person name="Mitreva M."/>
            <person name="Pepin K.H."/>
            <person name="Mihindukulasuriya K.A."/>
            <person name="Fulton R."/>
            <person name="Fronick C."/>
            <person name="O'Laughlin M."/>
            <person name="Miner T."/>
            <person name="Herter B."/>
            <person name="Rosa B.A."/>
            <person name="Cordes M."/>
            <person name="Tomlinson C."/>
            <person name="Wollam A."/>
            <person name="Palsikar V.B."/>
            <person name="Mardis E.R."/>
            <person name="Wilson R.K."/>
        </authorList>
    </citation>
    <scope>NUCLEOTIDE SEQUENCE [LARGE SCALE GENOMIC DNA]</scope>
    <source>
        <strain evidence="7">KA00683</strain>
    </source>
</reference>
<evidence type="ECO:0000256" key="3">
    <source>
        <dbReference type="ARBA" id="ARBA00022676"/>
    </source>
</evidence>
<dbReference type="EC" id="2.4.1.21" evidence="2"/>
<dbReference type="PATRIC" id="fig|322095.3.peg.1432"/>
<dbReference type="AlphaFoldDB" id="A0A134B5N8"/>
<evidence type="ECO:0000256" key="1">
    <source>
        <dbReference type="ARBA" id="ARBA00001478"/>
    </source>
</evidence>
<dbReference type="OrthoDB" id="9808590at2"/>
<evidence type="ECO:0000256" key="2">
    <source>
        <dbReference type="ARBA" id="ARBA00012588"/>
    </source>
</evidence>
<dbReference type="GO" id="GO:0009011">
    <property type="term" value="F:alpha-1,4-glucan glucosyltransferase (ADP-glucose donor) activity"/>
    <property type="evidence" value="ECO:0007669"/>
    <property type="project" value="UniProtKB-EC"/>
</dbReference>
<evidence type="ECO:0000259" key="5">
    <source>
        <dbReference type="Pfam" id="PF08323"/>
    </source>
</evidence>
<dbReference type="Pfam" id="PF08323">
    <property type="entry name" value="Glyco_transf_5"/>
    <property type="match status" value="1"/>
</dbReference>
<organism evidence="6 7">
    <name type="scientific">Porphyromonas somerae</name>
    <dbReference type="NCBI Taxonomy" id="322095"/>
    <lineage>
        <taxon>Bacteria</taxon>
        <taxon>Pseudomonadati</taxon>
        <taxon>Bacteroidota</taxon>
        <taxon>Bacteroidia</taxon>
        <taxon>Bacteroidales</taxon>
        <taxon>Porphyromonadaceae</taxon>
        <taxon>Porphyromonas</taxon>
    </lineage>
</organism>
<gene>
    <name evidence="6" type="ORF">HMPREF3185_01450</name>
</gene>
<evidence type="ECO:0000313" key="7">
    <source>
        <dbReference type="Proteomes" id="UP000070224"/>
    </source>
</evidence>
<proteinExistence type="predicted"/>
<keyword evidence="4" id="KW-0808">Transferase</keyword>
<sequence length="268" mass="30776">MKSRRILYISQEIFPYLPESDIATTARQLPQGIQELGNDIRIFMPRFGVINERRNQLHEVIRLSGINMIINNNDHPLIIKVASLPTARLQVYFIDNDDFFKRKTVFDVDPKVGNDNDERSIFFVRGALEAIKKLRWIPDIIHCHGTFTALGMLYLKKYYHDDPCLKKAKIIYSLYDEPAPVEIPDTLFECLKFDKIKPAALSVLDGKTDYEALNRLAIHYANGVVQGSAEISPSLKQYIDESGVNFLPYTPVEGCAEVYNEFYKKILP</sequence>
<dbReference type="RefSeq" id="WP_060935659.1">
    <property type="nucleotide sequence ID" value="NZ_KQ960453.1"/>
</dbReference>
<evidence type="ECO:0000256" key="4">
    <source>
        <dbReference type="ARBA" id="ARBA00022679"/>
    </source>
</evidence>
<dbReference type="Proteomes" id="UP000070224">
    <property type="component" value="Unassembled WGS sequence"/>
</dbReference>
<name>A0A134B5N8_9PORP</name>
<dbReference type="EMBL" id="LSDK01000095">
    <property type="protein sequence ID" value="KXB75255.1"/>
    <property type="molecule type" value="Genomic_DNA"/>
</dbReference>
<comment type="caution">
    <text evidence="6">The sequence shown here is derived from an EMBL/GenBank/DDBJ whole genome shotgun (WGS) entry which is preliminary data.</text>
</comment>
<comment type="catalytic activity">
    <reaction evidence="1">
        <text>[(1-&gt;4)-alpha-D-glucosyl](n) + ADP-alpha-D-glucose = [(1-&gt;4)-alpha-D-glucosyl](n+1) + ADP + H(+)</text>
        <dbReference type="Rhea" id="RHEA:18189"/>
        <dbReference type="Rhea" id="RHEA-COMP:9584"/>
        <dbReference type="Rhea" id="RHEA-COMP:9587"/>
        <dbReference type="ChEBI" id="CHEBI:15378"/>
        <dbReference type="ChEBI" id="CHEBI:15444"/>
        <dbReference type="ChEBI" id="CHEBI:57498"/>
        <dbReference type="ChEBI" id="CHEBI:456216"/>
        <dbReference type="EC" id="2.4.1.21"/>
    </reaction>
</comment>
<dbReference type="SUPFAM" id="SSF53756">
    <property type="entry name" value="UDP-Glycosyltransferase/glycogen phosphorylase"/>
    <property type="match status" value="1"/>
</dbReference>
<keyword evidence="7" id="KW-1185">Reference proteome</keyword>
<dbReference type="STRING" id="322095.HMPREF3185_01450"/>